<accession>A0A814LL60</accession>
<protein>
    <recommendedName>
        <fullName evidence="4">Golgin subfamily A conserved domain-containing protein</fullName>
    </recommendedName>
</protein>
<evidence type="ECO:0000256" key="1">
    <source>
        <dbReference type="ARBA" id="ARBA00023054"/>
    </source>
</evidence>
<dbReference type="OrthoDB" id="5978643at2759"/>
<organism evidence="5 6">
    <name type="scientific">Rotaria sordida</name>
    <dbReference type="NCBI Taxonomy" id="392033"/>
    <lineage>
        <taxon>Eukaryota</taxon>
        <taxon>Metazoa</taxon>
        <taxon>Spiralia</taxon>
        <taxon>Gnathifera</taxon>
        <taxon>Rotifera</taxon>
        <taxon>Eurotatoria</taxon>
        <taxon>Bdelloidea</taxon>
        <taxon>Philodinida</taxon>
        <taxon>Philodinidae</taxon>
        <taxon>Rotaria</taxon>
    </lineage>
</organism>
<proteinExistence type="predicted"/>
<dbReference type="GO" id="GO:0007030">
    <property type="term" value="P:Golgi organization"/>
    <property type="evidence" value="ECO:0007669"/>
    <property type="project" value="TreeGrafter"/>
</dbReference>
<gene>
    <name evidence="5" type="ORF">RFH988_LOCUS17580</name>
</gene>
<keyword evidence="1 2" id="KW-0175">Coiled coil</keyword>
<dbReference type="InterPro" id="IPR024858">
    <property type="entry name" value="GOLGA"/>
</dbReference>
<dbReference type="InterPro" id="IPR043976">
    <property type="entry name" value="GOLGA_cons_dom"/>
</dbReference>
<dbReference type="Proteomes" id="UP000663882">
    <property type="component" value="Unassembled WGS sequence"/>
</dbReference>
<sequence length="777" mass="91072">MMDNEKRENLANARRKLKKFRDQYQPNNTETNSNDVHSINGTSIDSTINYNIMSPTVTDFVNDQQTIPDGIHQNLLKSSVIELEEQNRHYGSLIENQNQQRSHLEGQRQLSGTSSMSGRSNQTSVDVEEKLRRDIKHLQEQLEIHVQTIGILVAEKTDISAKLTQSFKQLERKQSEMDELHGRLKASRERVQELEKQIQYSTSNVQKREMAAKESDKENDRLKIENIRQSQLVEDLKQNINELNEKIHHRQVIVDQLNNELEQLKTQSHSINATPMPEQEINQLQQTIELKNNQIEELLSSINRIRSDSEQYQQYNTNMQNHIQQLNEQINHLIQTNNILQNEHDIMKKTYEMKLSDRSLILDHDNLQQENDLFRNAIDQWSNRYEELKSKFEQMTKLLAEKDELIVELKTNMNNSNDLLEKNQLIELEERFINMSNENINLKTQIGTIEYLNKQLNERLEQIQSKSNHEQESQTQDQQLNLSLTLNSKDNNQSQQQLLECLNESKGENADLKNRIQHLEHVILQLQSETETIGDYIYLYQQQREQLQKRYQEKDMHITKLTQDRFNLQECLNESKCENADLKDRIQHLEHVILQLQSETETIGDYIYLYQQQREQLQKRYQEKDMHITKLTQDRFNLQKKLSELEILLVQILNIPITSIIQSHEFNTEIPTRQDDINSSTQSEFSTNNHQQLETIDNASSSTVNQTMPLNSNKTTNSTLLREISDETKARILALIKELGQNNISSRQNDNLSTIKLAFVDTNLYTCSTCSGPVQSV</sequence>
<feature type="compositionally biased region" description="Polar residues" evidence="3">
    <location>
        <begin position="108"/>
        <end position="125"/>
    </location>
</feature>
<dbReference type="PANTHER" id="PTHR10881">
    <property type="entry name" value="GOLGIN SUBFAMILY A MEMBER-RELATED"/>
    <property type="match status" value="1"/>
</dbReference>
<reference evidence="5" key="1">
    <citation type="submission" date="2021-02" db="EMBL/GenBank/DDBJ databases">
        <authorList>
            <person name="Nowell W R."/>
        </authorList>
    </citation>
    <scope>NUCLEOTIDE SEQUENCE</scope>
</reference>
<dbReference type="GO" id="GO:0000137">
    <property type="term" value="C:Golgi cis cisterna"/>
    <property type="evidence" value="ECO:0007669"/>
    <property type="project" value="TreeGrafter"/>
</dbReference>
<comment type="caution">
    <text evidence="5">The sequence shown here is derived from an EMBL/GenBank/DDBJ whole genome shotgun (WGS) entry which is preliminary data.</text>
</comment>
<evidence type="ECO:0000313" key="6">
    <source>
        <dbReference type="Proteomes" id="UP000663882"/>
    </source>
</evidence>
<evidence type="ECO:0000256" key="2">
    <source>
        <dbReference type="SAM" id="Coils"/>
    </source>
</evidence>
<feature type="compositionally biased region" description="Polar residues" evidence="3">
    <location>
        <begin position="24"/>
        <end position="38"/>
    </location>
</feature>
<dbReference type="EMBL" id="CAJNOO010000946">
    <property type="protein sequence ID" value="CAF1067288.1"/>
    <property type="molecule type" value="Genomic_DNA"/>
</dbReference>
<name>A0A814LL60_9BILA</name>
<feature type="region of interest" description="Disordered" evidence="3">
    <location>
        <begin position="19"/>
        <end position="38"/>
    </location>
</feature>
<evidence type="ECO:0000256" key="3">
    <source>
        <dbReference type="SAM" id="MobiDB-lite"/>
    </source>
</evidence>
<evidence type="ECO:0000259" key="4">
    <source>
        <dbReference type="Pfam" id="PF15070"/>
    </source>
</evidence>
<dbReference type="AlphaFoldDB" id="A0A814LL60"/>
<dbReference type="Pfam" id="PF15070">
    <property type="entry name" value="GOLGA2L5"/>
    <property type="match status" value="1"/>
</dbReference>
<feature type="coiled-coil region" evidence="2">
    <location>
        <begin position="128"/>
        <end position="473"/>
    </location>
</feature>
<feature type="coiled-coil region" evidence="2">
    <location>
        <begin position="502"/>
        <end position="648"/>
    </location>
</feature>
<evidence type="ECO:0000313" key="5">
    <source>
        <dbReference type="EMBL" id="CAF1067288.1"/>
    </source>
</evidence>
<dbReference type="GO" id="GO:0005801">
    <property type="term" value="C:cis-Golgi network"/>
    <property type="evidence" value="ECO:0007669"/>
    <property type="project" value="TreeGrafter"/>
</dbReference>
<dbReference type="PANTHER" id="PTHR10881:SF46">
    <property type="entry name" value="GOLGIN SUBFAMILY A MEMBER 2"/>
    <property type="match status" value="1"/>
</dbReference>
<feature type="domain" description="Golgin subfamily A conserved" evidence="4">
    <location>
        <begin position="568"/>
        <end position="653"/>
    </location>
</feature>
<feature type="region of interest" description="Disordered" evidence="3">
    <location>
        <begin position="94"/>
        <end position="127"/>
    </location>
</feature>
<dbReference type="GO" id="GO:0032580">
    <property type="term" value="C:Golgi cisterna membrane"/>
    <property type="evidence" value="ECO:0007669"/>
    <property type="project" value="TreeGrafter"/>
</dbReference>